<dbReference type="PANTHER" id="PTHR23326">
    <property type="entry name" value="CCR4 NOT-RELATED"/>
    <property type="match status" value="1"/>
</dbReference>
<evidence type="ECO:0000256" key="5">
    <source>
        <dbReference type="ARBA" id="ARBA00022491"/>
    </source>
</evidence>
<feature type="coiled-coil region" evidence="9">
    <location>
        <begin position="32"/>
        <end position="59"/>
    </location>
</feature>
<evidence type="ECO:0000256" key="1">
    <source>
        <dbReference type="ARBA" id="ARBA00004123"/>
    </source>
</evidence>
<feature type="coiled-coil region" evidence="9">
    <location>
        <begin position="109"/>
        <end position="143"/>
    </location>
</feature>
<comment type="subcellular location">
    <subcellularLocation>
        <location evidence="2">Cytoplasm</location>
    </subcellularLocation>
    <subcellularLocation>
        <location evidence="1">Nucleus</location>
    </subcellularLocation>
</comment>
<dbReference type="Proteomes" id="UP001437256">
    <property type="component" value="Unassembled WGS sequence"/>
</dbReference>
<comment type="caution">
    <text evidence="11">The sequence shown here is derived from an EMBL/GenBank/DDBJ whole genome shotgun (WGS) entry which is preliminary data.</text>
</comment>
<evidence type="ECO:0000256" key="3">
    <source>
        <dbReference type="ARBA" id="ARBA00007682"/>
    </source>
</evidence>
<name>A0ABR2ZCS8_9AGAR</name>
<keyword evidence="8" id="KW-0539">Nucleus</keyword>
<evidence type="ECO:0000256" key="7">
    <source>
        <dbReference type="ARBA" id="ARBA00023163"/>
    </source>
</evidence>
<protein>
    <submittedName>
        <fullName evidence="11">General negative regulator of transcription subunit 5</fullName>
    </submittedName>
</protein>
<sequence>EIDRTLKKVFESVECFEAIHQKMQASTNEIQKDKLECDLKTQIAKLQRLRDQIKSWLANDGIEDKSRLSDNRKLIDAQLEKFKAYDKGMKNSAFSKEGLVAAARLVPKEQEKEAEVAWLQLRVEELQMQVKITEAEIESLQGTGEKAPPTARTQGLKHMNERRKWHISRLGIILRLVKNGSLRLEKVADLHEDVSYFVECNAVRCNPFFTFERILMC</sequence>
<evidence type="ECO:0000256" key="9">
    <source>
        <dbReference type="SAM" id="Coils"/>
    </source>
</evidence>
<accession>A0ABR2ZCS8</accession>
<evidence type="ECO:0000256" key="8">
    <source>
        <dbReference type="ARBA" id="ARBA00023242"/>
    </source>
</evidence>
<evidence type="ECO:0000256" key="4">
    <source>
        <dbReference type="ARBA" id="ARBA00022490"/>
    </source>
</evidence>
<evidence type="ECO:0000256" key="2">
    <source>
        <dbReference type="ARBA" id="ARBA00004496"/>
    </source>
</evidence>
<evidence type="ECO:0000256" key="6">
    <source>
        <dbReference type="ARBA" id="ARBA00023015"/>
    </source>
</evidence>
<keyword evidence="4" id="KW-0963">Cytoplasm</keyword>
<keyword evidence="7" id="KW-0804">Transcription</keyword>
<dbReference type="EMBL" id="JBBXMP010000337">
    <property type="protein sequence ID" value="KAL0058287.1"/>
    <property type="molecule type" value="Genomic_DNA"/>
</dbReference>
<keyword evidence="5" id="KW-0678">Repressor</keyword>
<proteinExistence type="inferred from homology"/>
<gene>
    <name evidence="11" type="primary">NOT5_2</name>
    <name evidence="11" type="ORF">AAF712_015045</name>
</gene>
<keyword evidence="6" id="KW-0805">Transcription regulation</keyword>
<reference evidence="11 12" key="1">
    <citation type="submission" date="2024-05" db="EMBL/GenBank/DDBJ databases">
        <title>A draft genome resource for the thread blight pathogen Marasmius tenuissimus strain MS-2.</title>
        <authorList>
            <person name="Yulfo-Soto G.E."/>
            <person name="Baruah I.K."/>
            <person name="Amoako-Attah I."/>
            <person name="Bukari Y."/>
            <person name="Meinhardt L.W."/>
            <person name="Bailey B.A."/>
            <person name="Cohen S.P."/>
        </authorList>
    </citation>
    <scope>NUCLEOTIDE SEQUENCE [LARGE SCALE GENOMIC DNA]</scope>
    <source>
        <strain evidence="11 12">MS-2</strain>
    </source>
</reference>
<comment type="similarity">
    <text evidence="3">Belongs to the CNOT2/3/5 family.</text>
</comment>
<evidence type="ECO:0000313" key="12">
    <source>
        <dbReference type="Proteomes" id="UP001437256"/>
    </source>
</evidence>
<keyword evidence="9" id="KW-0175">Coiled coil</keyword>
<dbReference type="InterPro" id="IPR040168">
    <property type="entry name" value="Not2/3/5"/>
</dbReference>
<evidence type="ECO:0000313" key="11">
    <source>
        <dbReference type="EMBL" id="KAL0058287.1"/>
    </source>
</evidence>
<feature type="domain" description="CCR4-Not complex component Not N-terminal" evidence="10">
    <location>
        <begin position="1"/>
        <end position="202"/>
    </location>
</feature>
<keyword evidence="12" id="KW-1185">Reference proteome</keyword>
<dbReference type="Pfam" id="PF04065">
    <property type="entry name" value="Not3"/>
    <property type="match status" value="1"/>
</dbReference>
<organism evidence="11 12">
    <name type="scientific">Marasmius tenuissimus</name>
    <dbReference type="NCBI Taxonomy" id="585030"/>
    <lineage>
        <taxon>Eukaryota</taxon>
        <taxon>Fungi</taxon>
        <taxon>Dikarya</taxon>
        <taxon>Basidiomycota</taxon>
        <taxon>Agaricomycotina</taxon>
        <taxon>Agaricomycetes</taxon>
        <taxon>Agaricomycetidae</taxon>
        <taxon>Agaricales</taxon>
        <taxon>Marasmiineae</taxon>
        <taxon>Marasmiaceae</taxon>
        <taxon>Marasmius</taxon>
    </lineage>
</organism>
<dbReference type="InterPro" id="IPR007207">
    <property type="entry name" value="Not_N"/>
</dbReference>
<evidence type="ECO:0000259" key="10">
    <source>
        <dbReference type="Pfam" id="PF04065"/>
    </source>
</evidence>
<feature type="non-terminal residue" evidence="11">
    <location>
        <position position="1"/>
    </location>
</feature>